<dbReference type="Proteomes" id="UP001187192">
    <property type="component" value="Unassembled WGS sequence"/>
</dbReference>
<keyword evidence="3" id="KW-1185">Reference proteome</keyword>
<dbReference type="AlphaFoldDB" id="A0AA88EGB4"/>
<accession>A0AA88EGB4</accession>
<reference evidence="2" key="1">
    <citation type="submission" date="2023-07" db="EMBL/GenBank/DDBJ databases">
        <title>draft genome sequence of fig (Ficus carica).</title>
        <authorList>
            <person name="Takahashi T."/>
            <person name="Nishimura K."/>
        </authorList>
    </citation>
    <scope>NUCLEOTIDE SEQUENCE</scope>
</reference>
<gene>
    <name evidence="2" type="ORF">TIFTF001_053845</name>
</gene>
<proteinExistence type="predicted"/>
<organism evidence="2 3">
    <name type="scientific">Ficus carica</name>
    <name type="common">Common fig</name>
    <dbReference type="NCBI Taxonomy" id="3494"/>
    <lineage>
        <taxon>Eukaryota</taxon>
        <taxon>Viridiplantae</taxon>
        <taxon>Streptophyta</taxon>
        <taxon>Embryophyta</taxon>
        <taxon>Tracheophyta</taxon>
        <taxon>Spermatophyta</taxon>
        <taxon>Magnoliopsida</taxon>
        <taxon>eudicotyledons</taxon>
        <taxon>Gunneridae</taxon>
        <taxon>Pentapetalae</taxon>
        <taxon>rosids</taxon>
        <taxon>fabids</taxon>
        <taxon>Rosales</taxon>
        <taxon>Moraceae</taxon>
        <taxon>Ficeae</taxon>
        <taxon>Ficus</taxon>
    </lineage>
</organism>
<feature type="region of interest" description="Disordered" evidence="1">
    <location>
        <begin position="1"/>
        <end position="40"/>
    </location>
</feature>
<sequence length="40" mass="4336">MKVGFTGLEEPGGEGVRHDGRRLEGRGQKAEADLIRKGLD</sequence>
<feature type="compositionally biased region" description="Basic and acidic residues" evidence="1">
    <location>
        <begin position="15"/>
        <end position="40"/>
    </location>
</feature>
<protein>
    <submittedName>
        <fullName evidence="2">Uncharacterized protein</fullName>
    </submittedName>
</protein>
<evidence type="ECO:0000256" key="1">
    <source>
        <dbReference type="SAM" id="MobiDB-lite"/>
    </source>
</evidence>
<dbReference type="Gramene" id="FCD_00004212-RA">
    <property type="protein sequence ID" value="FCD_00004212-RA:cds"/>
    <property type="gene ID" value="FCD_00004212"/>
</dbReference>
<name>A0AA88EGB4_FICCA</name>
<dbReference type="EMBL" id="BTGU01013462">
    <property type="protein sequence ID" value="GMN74397.1"/>
    <property type="molecule type" value="Genomic_DNA"/>
</dbReference>
<evidence type="ECO:0000313" key="2">
    <source>
        <dbReference type="EMBL" id="GMN74397.1"/>
    </source>
</evidence>
<evidence type="ECO:0000313" key="3">
    <source>
        <dbReference type="Proteomes" id="UP001187192"/>
    </source>
</evidence>
<comment type="caution">
    <text evidence="2">The sequence shown here is derived from an EMBL/GenBank/DDBJ whole genome shotgun (WGS) entry which is preliminary data.</text>
</comment>